<accession>A0AAV4EFC8</accession>
<dbReference type="Proteomes" id="UP000762676">
    <property type="component" value="Unassembled WGS sequence"/>
</dbReference>
<name>A0AAV4EFC8_9GAST</name>
<evidence type="ECO:0000313" key="2">
    <source>
        <dbReference type="Proteomes" id="UP000762676"/>
    </source>
</evidence>
<evidence type="ECO:0000313" key="1">
    <source>
        <dbReference type="EMBL" id="GFR59752.1"/>
    </source>
</evidence>
<proteinExistence type="predicted"/>
<reference evidence="1 2" key="1">
    <citation type="journal article" date="2021" name="Elife">
        <title>Chloroplast acquisition without the gene transfer in kleptoplastic sea slugs, Plakobranchus ocellatus.</title>
        <authorList>
            <person name="Maeda T."/>
            <person name="Takahashi S."/>
            <person name="Yoshida T."/>
            <person name="Shimamura S."/>
            <person name="Takaki Y."/>
            <person name="Nagai Y."/>
            <person name="Toyoda A."/>
            <person name="Suzuki Y."/>
            <person name="Arimoto A."/>
            <person name="Ishii H."/>
            <person name="Satoh N."/>
            <person name="Nishiyama T."/>
            <person name="Hasebe M."/>
            <person name="Maruyama T."/>
            <person name="Minagawa J."/>
            <person name="Obokata J."/>
            <person name="Shigenobu S."/>
        </authorList>
    </citation>
    <scope>NUCLEOTIDE SEQUENCE [LARGE SCALE GENOMIC DNA]</scope>
</reference>
<comment type="caution">
    <text evidence="1">The sequence shown here is derived from an EMBL/GenBank/DDBJ whole genome shotgun (WGS) entry which is preliminary data.</text>
</comment>
<organism evidence="1 2">
    <name type="scientific">Elysia marginata</name>
    <dbReference type="NCBI Taxonomy" id="1093978"/>
    <lineage>
        <taxon>Eukaryota</taxon>
        <taxon>Metazoa</taxon>
        <taxon>Spiralia</taxon>
        <taxon>Lophotrochozoa</taxon>
        <taxon>Mollusca</taxon>
        <taxon>Gastropoda</taxon>
        <taxon>Heterobranchia</taxon>
        <taxon>Euthyneura</taxon>
        <taxon>Panpulmonata</taxon>
        <taxon>Sacoglossa</taxon>
        <taxon>Placobranchoidea</taxon>
        <taxon>Plakobranchidae</taxon>
        <taxon>Elysia</taxon>
    </lineage>
</organism>
<keyword evidence="1" id="KW-0675">Receptor</keyword>
<dbReference type="EMBL" id="BMAT01010738">
    <property type="protein sequence ID" value="GFR59752.1"/>
    <property type="molecule type" value="Genomic_DNA"/>
</dbReference>
<keyword evidence="2" id="KW-1185">Reference proteome</keyword>
<dbReference type="AlphaFoldDB" id="A0AAV4EFC8"/>
<protein>
    <submittedName>
        <fullName evidence="1">Inositol 1,4,5-trisphosphate receptor type 1</fullName>
    </submittedName>
</protein>
<sequence>MTERNLSELWEYLSSVSIEINRLTDSIRDDPEKLGIHLKTAPEKSGSASSPDFESSTYGTVLYILDGIMPFLETFYRDFYLPDPNVHSNEADETDHLAKACVMFGEIAGPLLFKPQHMKNLVNCLAVIVPVSNMPNGNLETVMERFASGITVEDTSSAIRRGNIEYYSSEVELNAKFVLYARNCSAVFAGHNTVMAQLKVKSKRSYTVIGGDEELPLGEEFQVLVKCFVDQHEKKPEKRFQPAAKLIEQLAISLEYKRLSESARLEMDELNIKCFQILRAIIHNEERRLPEDWATRTTEHKIEKGLRQIAAIQNLYDQKGSMKKSLPHLASRNDLIAKEVLAFLCVMLFNANSSVQQSMLGYFFSTREEVFFMAVRDRMALSTNSIKEK</sequence>
<gene>
    <name evidence="1" type="ORF">ElyMa_005391300</name>
</gene>